<keyword evidence="6" id="KW-1185">Reference proteome</keyword>
<dbReference type="PROSITE" id="PS00308">
    <property type="entry name" value="LECTIN_LEGUME_ALPHA"/>
    <property type="match status" value="1"/>
</dbReference>
<evidence type="ECO:0000256" key="2">
    <source>
        <dbReference type="ARBA" id="ARBA00022734"/>
    </source>
</evidence>
<name>A0AAE1J761_9FABA</name>
<feature type="chain" id="PRO_5042178976" description="Legume lectin domain-containing protein" evidence="3">
    <location>
        <begin position="27"/>
        <end position="279"/>
    </location>
</feature>
<comment type="caution">
    <text evidence="5">The sequence shown here is derived from an EMBL/GenBank/DDBJ whole genome shotgun (WGS) entry which is preliminary data.</text>
</comment>
<dbReference type="PROSITE" id="PS00307">
    <property type="entry name" value="LECTIN_LEGUME_BETA"/>
    <property type="match status" value="1"/>
</dbReference>
<dbReference type="PANTHER" id="PTHR32401">
    <property type="entry name" value="CONCANAVALIN A-LIKE LECTIN FAMILY PROTEIN"/>
    <property type="match status" value="1"/>
</dbReference>
<dbReference type="EMBL" id="JAWXYG010000009">
    <property type="protein sequence ID" value="KAK4263567.1"/>
    <property type="molecule type" value="Genomic_DNA"/>
</dbReference>
<protein>
    <recommendedName>
        <fullName evidence="4">Legume lectin domain-containing protein</fullName>
    </recommendedName>
</protein>
<dbReference type="GO" id="GO:0030246">
    <property type="term" value="F:carbohydrate binding"/>
    <property type="evidence" value="ECO:0007669"/>
    <property type="project" value="UniProtKB-KW"/>
</dbReference>
<evidence type="ECO:0000259" key="4">
    <source>
        <dbReference type="Pfam" id="PF00139"/>
    </source>
</evidence>
<gene>
    <name evidence="5" type="ORF">QN277_028960</name>
</gene>
<feature type="signal peptide" evidence="3">
    <location>
        <begin position="1"/>
        <end position="26"/>
    </location>
</feature>
<organism evidence="5 6">
    <name type="scientific">Acacia crassicarpa</name>
    <name type="common">northern wattle</name>
    <dbReference type="NCBI Taxonomy" id="499986"/>
    <lineage>
        <taxon>Eukaryota</taxon>
        <taxon>Viridiplantae</taxon>
        <taxon>Streptophyta</taxon>
        <taxon>Embryophyta</taxon>
        <taxon>Tracheophyta</taxon>
        <taxon>Spermatophyta</taxon>
        <taxon>Magnoliopsida</taxon>
        <taxon>eudicotyledons</taxon>
        <taxon>Gunneridae</taxon>
        <taxon>Pentapetalae</taxon>
        <taxon>rosids</taxon>
        <taxon>fabids</taxon>
        <taxon>Fabales</taxon>
        <taxon>Fabaceae</taxon>
        <taxon>Caesalpinioideae</taxon>
        <taxon>mimosoid clade</taxon>
        <taxon>Acacieae</taxon>
        <taxon>Acacia</taxon>
    </lineage>
</organism>
<dbReference type="InterPro" id="IPR050258">
    <property type="entry name" value="Leguminous_Lectin"/>
</dbReference>
<comment type="similarity">
    <text evidence="1">Belongs to the leguminous lectin family.</text>
</comment>
<sequence>MAMCNPKPPLIAIFVFFLFLLHKTNSESFSFKFDIFEPNPLPIALVGNAISYGGGLLLTRRDQVGDNLVIRKNSVGRAVYFTPIHLWDKFTGNVADFTTEFTFVVDSGGPLLHGDGLAFFISPVQTALNIPLNSSGGYLGLFSPENAFNPSRNQVVAVELDSFGNAWDPIPEPLAAHVGIDVNSLRSVNTTGWPINSVPRGSFGKARVVYDSETKEFSVTISYGGKGGTIVCVSQIIDLKSVLPEWVRIGFSAATGDLVESHDIVSWSFSSFLPEQKSN</sequence>
<dbReference type="InterPro" id="IPR013320">
    <property type="entry name" value="ConA-like_dom_sf"/>
</dbReference>
<evidence type="ECO:0000313" key="6">
    <source>
        <dbReference type="Proteomes" id="UP001293593"/>
    </source>
</evidence>
<feature type="domain" description="Legume lectin" evidence="4">
    <location>
        <begin position="29"/>
        <end position="273"/>
    </location>
</feature>
<dbReference type="SUPFAM" id="SSF49899">
    <property type="entry name" value="Concanavalin A-like lectins/glucanases"/>
    <property type="match status" value="1"/>
</dbReference>
<dbReference type="InterPro" id="IPR000985">
    <property type="entry name" value="Lectin_LegA_CS"/>
</dbReference>
<keyword evidence="2" id="KW-0430">Lectin</keyword>
<dbReference type="Gene3D" id="2.60.120.200">
    <property type="match status" value="1"/>
</dbReference>
<evidence type="ECO:0000256" key="1">
    <source>
        <dbReference type="ARBA" id="ARBA00007606"/>
    </source>
</evidence>
<evidence type="ECO:0000256" key="3">
    <source>
        <dbReference type="SAM" id="SignalP"/>
    </source>
</evidence>
<dbReference type="PIRSF" id="PIRSF002690">
    <property type="entry name" value="L-type_lectin_plant"/>
    <property type="match status" value="1"/>
</dbReference>
<dbReference type="PANTHER" id="PTHR32401:SF47">
    <property type="entry name" value="LEGUME LECTIN DOMAIN-CONTAINING PROTEIN"/>
    <property type="match status" value="1"/>
</dbReference>
<dbReference type="InterPro" id="IPR001220">
    <property type="entry name" value="Legume_lectin_dom"/>
</dbReference>
<accession>A0AAE1J761</accession>
<proteinExistence type="inferred from homology"/>
<dbReference type="Proteomes" id="UP001293593">
    <property type="component" value="Unassembled WGS sequence"/>
</dbReference>
<keyword evidence="3" id="KW-0732">Signal</keyword>
<evidence type="ECO:0000313" key="5">
    <source>
        <dbReference type="EMBL" id="KAK4263567.1"/>
    </source>
</evidence>
<dbReference type="InterPro" id="IPR019825">
    <property type="entry name" value="Lectin_legB_Mn/Ca_BS"/>
</dbReference>
<dbReference type="AlphaFoldDB" id="A0AAE1J761"/>
<dbReference type="Pfam" id="PF00139">
    <property type="entry name" value="Lectin_legB"/>
    <property type="match status" value="1"/>
</dbReference>
<dbReference type="CDD" id="cd06899">
    <property type="entry name" value="lectin_legume_LecRK_Arcelin_ConA"/>
    <property type="match status" value="1"/>
</dbReference>
<reference evidence="5" key="1">
    <citation type="submission" date="2023-10" db="EMBL/GenBank/DDBJ databases">
        <title>Chromosome-level genome of the transformable northern wattle, Acacia crassicarpa.</title>
        <authorList>
            <person name="Massaro I."/>
            <person name="Sinha N.R."/>
            <person name="Poethig S."/>
            <person name="Leichty A.R."/>
        </authorList>
    </citation>
    <scope>NUCLEOTIDE SEQUENCE</scope>
    <source>
        <strain evidence="5">Acra3RX</strain>
        <tissue evidence="5">Leaf</tissue>
    </source>
</reference>
<dbReference type="InterPro" id="IPR016363">
    <property type="entry name" value="L-lectin"/>
</dbReference>